<dbReference type="AlphaFoldDB" id="A0A4Y7PH80"/>
<dbReference type="VEuPathDB" id="FungiDB:BD410DRAFT_694027"/>
<evidence type="ECO:0000313" key="2">
    <source>
        <dbReference type="Proteomes" id="UP000294933"/>
    </source>
</evidence>
<keyword evidence="2" id="KW-1185">Reference proteome</keyword>
<reference evidence="1 2" key="1">
    <citation type="submission" date="2018-06" db="EMBL/GenBank/DDBJ databases">
        <title>A transcriptomic atlas of mushroom development highlights an independent origin of complex multicellularity.</title>
        <authorList>
            <consortium name="DOE Joint Genome Institute"/>
            <person name="Krizsan K."/>
            <person name="Almasi E."/>
            <person name="Merenyi Z."/>
            <person name="Sahu N."/>
            <person name="Viragh M."/>
            <person name="Koszo T."/>
            <person name="Mondo S."/>
            <person name="Kiss B."/>
            <person name="Balint B."/>
            <person name="Kues U."/>
            <person name="Barry K."/>
            <person name="Hegedus J.C."/>
            <person name="Henrissat B."/>
            <person name="Johnson J."/>
            <person name="Lipzen A."/>
            <person name="Ohm R."/>
            <person name="Nagy I."/>
            <person name="Pangilinan J."/>
            <person name="Yan J."/>
            <person name="Xiong Y."/>
            <person name="Grigoriev I.V."/>
            <person name="Hibbett D.S."/>
            <person name="Nagy L.G."/>
        </authorList>
    </citation>
    <scope>NUCLEOTIDE SEQUENCE [LARGE SCALE GENOMIC DNA]</scope>
    <source>
        <strain evidence="1 2">SZMC22713</strain>
    </source>
</reference>
<dbReference type="EMBL" id="ML170346">
    <property type="protein sequence ID" value="TDL14378.1"/>
    <property type="molecule type" value="Genomic_DNA"/>
</dbReference>
<dbReference type="Proteomes" id="UP000294933">
    <property type="component" value="Unassembled WGS sequence"/>
</dbReference>
<dbReference type="STRING" id="50990.A0A4Y7PH80"/>
<gene>
    <name evidence="1" type="ORF">BD410DRAFT_694027</name>
</gene>
<protein>
    <submittedName>
        <fullName evidence="1">Uncharacterized protein</fullName>
    </submittedName>
</protein>
<organism evidence="1 2">
    <name type="scientific">Rickenella mellea</name>
    <dbReference type="NCBI Taxonomy" id="50990"/>
    <lineage>
        <taxon>Eukaryota</taxon>
        <taxon>Fungi</taxon>
        <taxon>Dikarya</taxon>
        <taxon>Basidiomycota</taxon>
        <taxon>Agaricomycotina</taxon>
        <taxon>Agaricomycetes</taxon>
        <taxon>Hymenochaetales</taxon>
        <taxon>Rickenellaceae</taxon>
        <taxon>Rickenella</taxon>
    </lineage>
</organism>
<evidence type="ECO:0000313" key="1">
    <source>
        <dbReference type="EMBL" id="TDL14378.1"/>
    </source>
</evidence>
<dbReference type="OrthoDB" id="3268967at2759"/>
<sequence>MNSVNASTGFSPFQLRMGRSPRIIPPLVPNSLTADISASSEGGAAKAIIDQIERDVAEAKDNLFMAKVSQASAANVHREKDDFFDIGDKVMLSTLHRRREYKNKGDKRVAK</sequence>
<accession>A0A4Y7PH80</accession>
<feature type="non-terminal residue" evidence="1">
    <location>
        <position position="111"/>
    </location>
</feature>
<name>A0A4Y7PH80_9AGAM</name>
<proteinExistence type="predicted"/>